<keyword evidence="1" id="KW-1133">Transmembrane helix</keyword>
<organism evidence="2 3">
    <name type="scientific">Luteolibacter luteus</name>
    <dbReference type="NCBI Taxonomy" id="2728835"/>
    <lineage>
        <taxon>Bacteria</taxon>
        <taxon>Pseudomonadati</taxon>
        <taxon>Verrucomicrobiota</taxon>
        <taxon>Verrucomicrobiia</taxon>
        <taxon>Verrucomicrobiales</taxon>
        <taxon>Verrucomicrobiaceae</taxon>
        <taxon>Luteolibacter</taxon>
    </lineage>
</organism>
<sequence length="163" mass="18787">MKWRWYRSLILWAGLLVMGFISWAWWDSCHSSSEAMKNEWYVGSHESGITFGRSGGTRRSALEWTRYGSPARYHALHPSLPFVGRGREDDSHEASMAARDAPDRKTYYHYRWAGMSKETVWLYIPYWLIMAVAGAAWVLCLAWRWRSATADAGSSAKDPAEQM</sequence>
<evidence type="ECO:0000313" key="3">
    <source>
        <dbReference type="Proteomes" id="UP000501812"/>
    </source>
</evidence>
<keyword evidence="1" id="KW-0812">Transmembrane</keyword>
<keyword evidence="1" id="KW-0472">Membrane</keyword>
<feature type="transmembrane region" description="Helical" evidence="1">
    <location>
        <begin position="9"/>
        <end position="26"/>
    </location>
</feature>
<gene>
    <name evidence="2" type="ORF">HHL09_26215</name>
</gene>
<protein>
    <submittedName>
        <fullName evidence="2">Uncharacterized protein</fullName>
    </submittedName>
</protein>
<dbReference type="Proteomes" id="UP000501812">
    <property type="component" value="Chromosome"/>
</dbReference>
<name>A0A858RNW4_9BACT</name>
<dbReference type="AlphaFoldDB" id="A0A858RNW4"/>
<proteinExistence type="predicted"/>
<accession>A0A858RNW4</accession>
<evidence type="ECO:0000256" key="1">
    <source>
        <dbReference type="SAM" id="Phobius"/>
    </source>
</evidence>
<feature type="transmembrane region" description="Helical" evidence="1">
    <location>
        <begin position="120"/>
        <end position="143"/>
    </location>
</feature>
<dbReference type="EMBL" id="CP051774">
    <property type="protein sequence ID" value="QJE99126.1"/>
    <property type="molecule type" value="Genomic_DNA"/>
</dbReference>
<keyword evidence="3" id="KW-1185">Reference proteome</keyword>
<reference evidence="2 3" key="1">
    <citation type="submission" date="2020-04" db="EMBL/GenBank/DDBJ databases">
        <title>Luteolibacter sp. G-1-1-1 isolated from soil.</title>
        <authorList>
            <person name="Dahal R.H."/>
        </authorList>
    </citation>
    <scope>NUCLEOTIDE SEQUENCE [LARGE SCALE GENOMIC DNA]</scope>
    <source>
        <strain evidence="2 3">G-1-1-1</strain>
    </source>
</reference>
<evidence type="ECO:0000313" key="2">
    <source>
        <dbReference type="EMBL" id="QJE99126.1"/>
    </source>
</evidence>
<dbReference type="KEGG" id="luo:HHL09_26215"/>
<dbReference type="RefSeq" id="WP_169457612.1">
    <property type="nucleotide sequence ID" value="NZ_CP051774.1"/>
</dbReference>